<evidence type="ECO:0000256" key="14">
    <source>
        <dbReference type="SAM" id="MobiDB-lite"/>
    </source>
</evidence>
<sequence>MTTRGPPRPYRPHPHRSTSPPAKPRTIVSLTHPPTHTTLPPAFTGRATSVESYEKLNRIGEGTYGIVYRARHRASGAIVALKRIRIEEQTEGMPLSSLREISLLKKIRHENVVEVRDVVVGNELENIFMVMEYCQQDMGNLMDNVISKGPSPGYSDAEVKCLMIQLLDGLAYLHDNYIIHRDLKMTNLLLTSAGVLKIADFGLARTFSLPPTPMTPKVVTLWYRAPELLLGEKTYTTAIDMWSVGCILGELLLCRPLLPGKSERHQLVLITHLLGTPTPRIWPALPTLPHASAITTLPTVPYSTLASTFQPARRATDAAHTLLMGLLTYDPARRCSVHHARAAKWWMEHPAPCARVLLPTYPEPRNEDAGKPERRGKEKHKHQQHQQQQKHQHQHLSPLRKQVKRPCEEATEWELGAPAFKQFCFS</sequence>
<keyword evidence="17" id="KW-1185">Reference proteome</keyword>
<feature type="domain" description="Protein kinase" evidence="15">
    <location>
        <begin position="53"/>
        <end position="352"/>
    </location>
</feature>
<dbReference type="GO" id="GO:0005634">
    <property type="term" value="C:nucleus"/>
    <property type="evidence" value="ECO:0007669"/>
    <property type="project" value="UniProtKB-SubCell"/>
</dbReference>
<feature type="compositionally biased region" description="Basic residues" evidence="14">
    <location>
        <begin position="377"/>
        <end position="394"/>
    </location>
</feature>
<feature type="compositionally biased region" description="Low complexity" evidence="14">
    <location>
        <begin position="30"/>
        <end position="40"/>
    </location>
</feature>
<evidence type="ECO:0000256" key="9">
    <source>
        <dbReference type="ARBA" id="ARBA00023242"/>
    </source>
</evidence>
<evidence type="ECO:0000256" key="11">
    <source>
        <dbReference type="ARBA" id="ARBA00048367"/>
    </source>
</evidence>
<dbReference type="PANTHER" id="PTHR24056:SF508">
    <property type="entry name" value="CYCLIN-DEPENDENT KINASE 10"/>
    <property type="match status" value="1"/>
</dbReference>
<dbReference type="GO" id="GO:0007346">
    <property type="term" value="P:regulation of mitotic cell cycle"/>
    <property type="evidence" value="ECO:0007669"/>
    <property type="project" value="TreeGrafter"/>
</dbReference>
<organism evidence="16 17">
    <name type="scientific">Powellomyces hirtus</name>
    <dbReference type="NCBI Taxonomy" id="109895"/>
    <lineage>
        <taxon>Eukaryota</taxon>
        <taxon>Fungi</taxon>
        <taxon>Fungi incertae sedis</taxon>
        <taxon>Chytridiomycota</taxon>
        <taxon>Chytridiomycota incertae sedis</taxon>
        <taxon>Chytridiomycetes</taxon>
        <taxon>Spizellomycetales</taxon>
        <taxon>Powellomycetaceae</taxon>
        <taxon>Powellomyces</taxon>
    </lineage>
</organism>
<dbReference type="AlphaFoldDB" id="A0A507ED63"/>
<evidence type="ECO:0000313" key="16">
    <source>
        <dbReference type="EMBL" id="TPX61632.1"/>
    </source>
</evidence>
<evidence type="ECO:0000256" key="5">
    <source>
        <dbReference type="ARBA" id="ARBA00022679"/>
    </source>
</evidence>
<dbReference type="PANTHER" id="PTHR24056">
    <property type="entry name" value="CELL DIVISION PROTEIN KINASE"/>
    <property type="match status" value="1"/>
</dbReference>
<name>A0A507ED63_9FUNG</name>
<keyword evidence="8 12" id="KW-0067">ATP-binding</keyword>
<dbReference type="SUPFAM" id="SSF56112">
    <property type="entry name" value="Protein kinase-like (PK-like)"/>
    <property type="match status" value="1"/>
</dbReference>
<dbReference type="FunFam" id="1.10.510.10:FF:000624">
    <property type="entry name" value="Mitogen-activated protein kinase"/>
    <property type="match status" value="1"/>
</dbReference>
<dbReference type="InterPro" id="IPR017441">
    <property type="entry name" value="Protein_kinase_ATP_BS"/>
</dbReference>
<dbReference type="GO" id="GO:0005524">
    <property type="term" value="F:ATP binding"/>
    <property type="evidence" value="ECO:0007669"/>
    <property type="project" value="UniProtKB-UniRule"/>
</dbReference>
<evidence type="ECO:0000256" key="10">
    <source>
        <dbReference type="ARBA" id="ARBA00047811"/>
    </source>
</evidence>
<evidence type="ECO:0000256" key="1">
    <source>
        <dbReference type="ARBA" id="ARBA00004123"/>
    </source>
</evidence>
<dbReference type="InterPro" id="IPR000719">
    <property type="entry name" value="Prot_kinase_dom"/>
</dbReference>
<dbReference type="FunFam" id="3.30.200.20:FF:000054">
    <property type="entry name" value="Cyclin-dependent kinase 11B"/>
    <property type="match status" value="1"/>
</dbReference>
<dbReference type="Gene3D" id="1.10.510.10">
    <property type="entry name" value="Transferase(Phosphotransferase) domain 1"/>
    <property type="match status" value="1"/>
</dbReference>
<evidence type="ECO:0000256" key="6">
    <source>
        <dbReference type="ARBA" id="ARBA00022741"/>
    </source>
</evidence>
<dbReference type="InterPro" id="IPR050108">
    <property type="entry name" value="CDK"/>
</dbReference>
<evidence type="ECO:0000256" key="8">
    <source>
        <dbReference type="ARBA" id="ARBA00022840"/>
    </source>
</evidence>
<comment type="catalytic activity">
    <reaction evidence="11">
        <text>L-seryl-[protein] + ATP = O-phospho-L-seryl-[protein] + ADP + H(+)</text>
        <dbReference type="Rhea" id="RHEA:17989"/>
        <dbReference type="Rhea" id="RHEA-COMP:9863"/>
        <dbReference type="Rhea" id="RHEA-COMP:11604"/>
        <dbReference type="ChEBI" id="CHEBI:15378"/>
        <dbReference type="ChEBI" id="CHEBI:29999"/>
        <dbReference type="ChEBI" id="CHEBI:30616"/>
        <dbReference type="ChEBI" id="CHEBI:83421"/>
        <dbReference type="ChEBI" id="CHEBI:456216"/>
        <dbReference type="EC" id="2.7.11.22"/>
    </reaction>
</comment>
<dbReference type="Proteomes" id="UP000318582">
    <property type="component" value="Unassembled WGS sequence"/>
</dbReference>
<evidence type="ECO:0000256" key="3">
    <source>
        <dbReference type="ARBA" id="ARBA00012425"/>
    </source>
</evidence>
<feature type="region of interest" description="Disordered" evidence="14">
    <location>
        <begin position="359"/>
        <end position="404"/>
    </location>
</feature>
<reference evidence="16 17" key="1">
    <citation type="journal article" date="2019" name="Sci. Rep.">
        <title>Comparative genomics of chytrid fungi reveal insights into the obligate biotrophic and pathogenic lifestyle of Synchytrium endobioticum.</title>
        <authorList>
            <person name="van de Vossenberg B.T.L.H."/>
            <person name="Warris S."/>
            <person name="Nguyen H.D.T."/>
            <person name="van Gent-Pelzer M.P.E."/>
            <person name="Joly D.L."/>
            <person name="van de Geest H.C."/>
            <person name="Bonants P.J.M."/>
            <person name="Smith D.S."/>
            <person name="Levesque C.A."/>
            <person name="van der Lee T.A.J."/>
        </authorList>
    </citation>
    <scope>NUCLEOTIDE SEQUENCE [LARGE SCALE GENOMIC DNA]</scope>
    <source>
        <strain evidence="16 17">CBS 809.83</strain>
    </source>
</reference>
<dbReference type="PROSITE" id="PS00108">
    <property type="entry name" value="PROTEIN_KINASE_ST"/>
    <property type="match status" value="1"/>
</dbReference>
<evidence type="ECO:0000313" key="17">
    <source>
        <dbReference type="Proteomes" id="UP000318582"/>
    </source>
</evidence>
<comment type="similarity">
    <text evidence="2">Belongs to the protein kinase superfamily. CMGC Ser/Thr protein kinase family. CDC2/CDKX subfamily.</text>
</comment>
<comment type="subcellular location">
    <subcellularLocation>
        <location evidence="1">Nucleus</location>
    </subcellularLocation>
</comment>
<dbReference type="STRING" id="109895.A0A507ED63"/>
<protein>
    <recommendedName>
        <fullName evidence="3">cyclin-dependent kinase</fullName>
        <ecNumber evidence="3">2.7.11.22</ecNumber>
    </recommendedName>
</protein>
<feature type="region of interest" description="Disordered" evidence="14">
    <location>
        <begin position="1"/>
        <end position="40"/>
    </location>
</feature>
<evidence type="ECO:0000256" key="4">
    <source>
        <dbReference type="ARBA" id="ARBA00022527"/>
    </source>
</evidence>
<feature type="binding site" evidence="12">
    <location>
        <position position="82"/>
    </location>
    <ligand>
        <name>ATP</name>
        <dbReference type="ChEBI" id="CHEBI:30616"/>
    </ligand>
</feature>
<evidence type="ECO:0000256" key="2">
    <source>
        <dbReference type="ARBA" id="ARBA00006485"/>
    </source>
</evidence>
<keyword evidence="6 12" id="KW-0547">Nucleotide-binding</keyword>
<feature type="compositionally biased region" description="Basic and acidic residues" evidence="14">
    <location>
        <begin position="364"/>
        <end position="376"/>
    </location>
</feature>
<dbReference type="GO" id="GO:0004693">
    <property type="term" value="F:cyclin-dependent protein serine/threonine kinase activity"/>
    <property type="evidence" value="ECO:0007669"/>
    <property type="project" value="UniProtKB-EC"/>
</dbReference>
<dbReference type="PROSITE" id="PS00107">
    <property type="entry name" value="PROTEIN_KINASE_ATP"/>
    <property type="match status" value="1"/>
</dbReference>
<accession>A0A507ED63</accession>
<dbReference type="Pfam" id="PF00069">
    <property type="entry name" value="Pkinase"/>
    <property type="match status" value="1"/>
</dbReference>
<comment type="caution">
    <text evidence="16">The sequence shown here is derived from an EMBL/GenBank/DDBJ whole genome shotgun (WGS) entry which is preliminary data.</text>
</comment>
<evidence type="ECO:0000256" key="12">
    <source>
        <dbReference type="PROSITE-ProRule" id="PRU10141"/>
    </source>
</evidence>
<gene>
    <name evidence="16" type="ORF">PhCBS80983_g00923</name>
</gene>
<keyword evidence="7" id="KW-0418">Kinase</keyword>
<evidence type="ECO:0000259" key="15">
    <source>
        <dbReference type="PROSITE" id="PS50011"/>
    </source>
</evidence>
<dbReference type="InterPro" id="IPR008271">
    <property type="entry name" value="Ser/Thr_kinase_AS"/>
</dbReference>
<keyword evidence="4 13" id="KW-0723">Serine/threonine-protein kinase</keyword>
<evidence type="ECO:0000256" key="7">
    <source>
        <dbReference type="ARBA" id="ARBA00022777"/>
    </source>
</evidence>
<proteinExistence type="inferred from homology"/>
<comment type="catalytic activity">
    <reaction evidence="10">
        <text>L-threonyl-[protein] + ATP = O-phospho-L-threonyl-[protein] + ADP + H(+)</text>
        <dbReference type="Rhea" id="RHEA:46608"/>
        <dbReference type="Rhea" id="RHEA-COMP:11060"/>
        <dbReference type="Rhea" id="RHEA-COMP:11605"/>
        <dbReference type="ChEBI" id="CHEBI:15378"/>
        <dbReference type="ChEBI" id="CHEBI:30013"/>
        <dbReference type="ChEBI" id="CHEBI:30616"/>
        <dbReference type="ChEBI" id="CHEBI:61977"/>
        <dbReference type="ChEBI" id="CHEBI:456216"/>
        <dbReference type="EC" id="2.7.11.22"/>
    </reaction>
</comment>
<dbReference type="SMART" id="SM00220">
    <property type="entry name" value="S_TKc"/>
    <property type="match status" value="1"/>
</dbReference>
<dbReference type="EMBL" id="QEAQ01000006">
    <property type="protein sequence ID" value="TPX61632.1"/>
    <property type="molecule type" value="Genomic_DNA"/>
</dbReference>
<dbReference type="InterPro" id="IPR011009">
    <property type="entry name" value="Kinase-like_dom_sf"/>
</dbReference>
<keyword evidence="9" id="KW-0539">Nucleus</keyword>
<dbReference type="PROSITE" id="PS50011">
    <property type="entry name" value="PROTEIN_KINASE_DOM"/>
    <property type="match status" value="1"/>
</dbReference>
<evidence type="ECO:0000256" key="13">
    <source>
        <dbReference type="RuleBase" id="RU000304"/>
    </source>
</evidence>
<keyword evidence="5" id="KW-0808">Transferase</keyword>
<dbReference type="Gene3D" id="3.30.200.20">
    <property type="entry name" value="Phosphorylase Kinase, domain 1"/>
    <property type="match status" value="1"/>
</dbReference>
<dbReference type="EC" id="2.7.11.22" evidence="3"/>